<evidence type="ECO:0000313" key="2">
    <source>
        <dbReference type="Proteomes" id="UP000814140"/>
    </source>
</evidence>
<reference evidence="1" key="2">
    <citation type="journal article" date="2022" name="New Phytol.">
        <title>Evolutionary transition to the ectomycorrhizal habit in the genomes of a hyperdiverse lineage of mushroom-forming fungi.</title>
        <authorList>
            <person name="Looney B."/>
            <person name="Miyauchi S."/>
            <person name="Morin E."/>
            <person name="Drula E."/>
            <person name="Courty P.E."/>
            <person name="Kohler A."/>
            <person name="Kuo A."/>
            <person name="LaButti K."/>
            <person name="Pangilinan J."/>
            <person name="Lipzen A."/>
            <person name="Riley R."/>
            <person name="Andreopoulos W."/>
            <person name="He G."/>
            <person name="Johnson J."/>
            <person name="Nolan M."/>
            <person name="Tritt A."/>
            <person name="Barry K.W."/>
            <person name="Grigoriev I.V."/>
            <person name="Nagy L.G."/>
            <person name="Hibbett D."/>
            <person name="Henrissat B."/>
            <person name="Matheny P.B."/>
            <person name="Labbe J."/>
            <person name="Martin F.M."/>
        </authorList>
    </citation>
    <scope>NUCLEOTIDE SEQUENCE</scope>
    <source>
        <strain evidence="1">HHB10654</strain>
    </source>
</reference>
<protein>
    <submittedName>
        <fullName evidence="1">PLC-like phosphodiesterase</fullName>
    </submittedName>
</protein>
<sequence>MADRTKAWAEDLQELKKREGLETTINITPPTDREVRLSPQIQEYLTQKGESWEALLQKPIIVQDQPDDSLPITNYFISSSHNTYLLSRQLLGRSSALSYIHVLWHHARCIEMDVWSSESGPIVTHGYTLSKSVPFMEVCEAVGAAVRSADWPVFVSLECHVEADRQAQLVDIMKDCWGDKLITHEVVKERADITPNDLRGRIVLMVEYYPGKMIPGDPENVEASPSPPQSIHSSAGSEVEEEEDAKERERLEKEQKSQGPPKISDALAALGVYARSMKPDKQWLTEKLNYPVHVLINISESAISALLPTHLDPLVQHSQLHMRRVYPRGTRIESSNMNPVKHWRSGSQITAVNWQKYDRGVQINEAMFAGTPGWVVKPAALLPGYGDAPAKVTVKCSIIGLSSLPTSHDSSVSVYIQAQLFHFTSTDEWRSKTVQCKDLKALEGKADLTWEESFEFTYDDDELAFLRLNVVEDVAFGRDVKMAVFVARIQQLEEGFRFVRLLDTKGKDTGATLLVNFVFEDIQ</sequence>
<evidence type="ECO:0000313" key="1">
    <source>
        <dbReference type="EMBL" id="KAI0064963.1"/>
    </source>
</evidence>
<keyword evidence="2" id="KW-1185">Reference proteome</keyword>
<comment type="caution">
    <text evidence="1">The sequence shown here is derived from an EMBL/GenBank/DDBJ whole genome shotgun (WGS) entry which is preliminary data.</text>
</comment>
<reference evidence="1" key="1">
    <citation type="submission" date="2021-03" db="EMBL/GenBank/DDBJ databases">
        <authorList>
            <consortium name="DOE Joint Genome Institute"/>
            <person name="Ahrendt S."/>
            <person name="Looney B.P."/>
            <person name="Miyauchi S."/>
            <person name="Morin E."/>
            <person name="Drula E."/>
            <person name="Courty P.E."/>
            <person name="Chicoki N."/>
            <person name="Fauchery L."/>
            <person name="Kohler A."/>
            <person name="Kuo A."/>
            <person name="Labutti K."/>
            <person name="Pangilinan J."/>
            <person name="Lipzen A."/>
            <person name="Riley R."/>
            <person name="Andreopoulos W."/>
            <person name="He G."/>
            <person name="Johnson J."/>
            <person name="Barry K.W."/>
            <person name="Grigoriev I.V."/>
            <person name="Nagy L."/>
            <person name="Hibbett D."/>
            <person name="Henrissat B."/>
            <person name="Matheny P.B."/>
            <person name="Labbe J."/>
            <person name="Martin F."/>
        </authorList>
    </citation>
    <scope>NUCLEOTIDE SEQUENCE</scope>
    <source>
        <strain evidence="1">HHB10654</strain>
    </source>
</reference>
<dbReference type="EMBL" id="MU277197">
    <property type="protein sequence ID" value="KAI0064963.1"/>
    <property type="molecule type" value="Genomic_DNA"/>
</dbReference>
<dbReference type="Proteomes" id="UP000814140">
    <property type="component" value="Unassembled WGS sequence"/>
</dbReference>
<organism evidence="1 2">
    <name type="scientific">Artomyces pyxidatus</name>
    <dbReference type="NCBI Taxonomy" id="48021"/>
    <lineage>
        <taxon>Eukaryota</taxon>
        <taxon>Fungi</taxon>
        <taxon>Dikarya</taxon>
        <taxon>Basidiomycota</taxon>
        <taxon>Agaricomycotina</taxon>
        <taxon>Agaricomycetes</taxon>
        <taxon>Russulales</taxon>
        <taxon>Auriscalpiaceae</taxon>
        <taxon>Artomyces</taxon>
    </lineage>
</organism>
<proteinExistence type="predicted"/>
<name>A0ACB8T853_9AGAM</name>
<gene>
    <name evidence="1" type="ORF">BV25DRAFT_219391</name>
</gene>
<accession>A0ACB8T853</accession>